<dbReference type="Pfam" id="PF25872">
    <property type="entry name" value="HTH_77"/>
    <property type="match status" value="1"/>
</dbReference>
<proteinExistence type="predicted"/>
<dbReference type="SMART" id="SM00382">
    <property type="entry name" value="AAA"/>
    <property type="match status" value="1"/>
</dbReference>
<dbReference type="SMART" id="SM00862">
    <property type="entry name" value="Trans_reg_C"/>
    <property type="match status" value="1"/>
</dbReference>
<organism evidence="4 5">
    <name type="scientific">Rhizobium leguminosarum</name>
    <dbReference type="NCBI Taxonomy" id="384"/>
    <lineage>
        <taxon>Bacteria</taxon>
        <taxon>Pseudomonadati</taxon>
        <taxon>Pseudomonadota</taxon>
        <taxon>Alphaproteobacteria</taxon>
        <taxon>Hyphomicrobiales</taxon>
        <taxon>Rhizobiaceae</taxon>
        <taxon>Rhizobium/Agrobacterium group</taxon>
        <taxon>Rhizobium</taxon>
    </lineage>
</organism>
<dbReference type="InterPro" id="IPR011990">
    <property type="entry name" value="TPR-like_helical_dom_sf"/>
</dbReference>
<dbReference type="Gene3D" id="1.25.40.10">
    <property type="entry name" value="Tetratricopeptide repeat domain"/>
    <property type="match status" value="1"/>
</dbReference>
<dbReference type="SUPFAM" id="SSF46894">
    <property type="entry name" value="C-terminal effector domain of the bipartite response regulators"/>
    <property type="match status" value="1"/>
</dbReference>
<feature type="domain" description="OmpR/PhoB-type" evidence="3">
    <location>
        <begin position="8"/>
        <end position="103"/>
    </location>
</feature>
<comment type="caution">
    <text evidence="4">The sequence shown here is derived from an EMBL/GenBank/DDBJ whole genome shotgun (WGS) entry which is preliminary data.</text>
</comment>
<dbReference type="PROSITE" id="PS51755">
    <property type="entry name" value="OMPR_PHOB"/>
    <property type="match status" value="1"/>
</dbReference>
<dbReference type="GO" id="GO:0004674">
    <property type="term" value="F:protein serine/threonine kinase activity"/>
    <property type="evidence" value="ECO:0007669"/>
    <property type="project" value="UniProtKB-KW"/>
</dbReference>
<dbReference type="PANTHER" id="PTHR47691">
    <property type="entry name" value="REGULATOR-RELATED"/>
    <property type="match status" value="1"/>
</dbReference>
<gene>
    <name evidence="4" type="ORF">GGE66_000284</name>
</gene>
<evidence type="ECO:0000313" key="5">
    <source>
        <dbReference type="Proteomes" id="UP000517187"/>
    </source>
</evidence>
<sequence>MALGQVERRVFEFRGWEVDLARRELRALGSAVPIGSRAFEIIETLVQSAGELVTKDDLMQRVWPGIVVEDNTVQVHMSAIRKAFGPDRNMLKTVSGRGYRLLGDWMIRQDSSPAEPVMSERARPTEYAFRTNIPVATSALVGREVAVQEVGDLISAFRVVTLIGPGGIGKTVLATELARKLFPTLKGDVLFVELVSLSDPDLVPSTVAHILNLQLHSDGTSPELVARAVGDRRMLLILDNCEHMIDAAATMAETLVHLCPNVSVLATSRELLRIEGECAYQVPTLDVPEEGGESFDDVVSCSAVQLFIARTRSLRADFQPQGDKLAAIAAICRHLDGIPLAIEFAAARAATLGIEQVAGRLADRFVLLTGGRRTALPRHQTLRAALDWSYELLPETERRLLRHLAIFPAGFTIDAATAVMNDQESSVALGISNLISKSLVSLDGSEAAPRWRLLETVRVYAREKLAFNRECDQSIRRLAEFCLTLFAPFGTESELQVAIDDFGRYAREVDNLRAALNWAFSQDGDHALGVELAATASDFWVAMSLVAEACEWACTALDQIGEAAGTHRELVLQCNLGFALIYTQGMSQRTYEILSRALTLAREIEDFDCQQRATCGLWLFSARSGALNEALAFARDYEAVARARNLESRATAAWLVGVPQSYMAAHVEANAQLQRALEQYPPARRRRDMIRLGGDVRCSALSHNTVNLLSLGLLDTALRGAKLAVEEARLTDQPFVLCVALWSAGFASLSLGDMEAARDYGEELVDLAYKRALRPFRAAGLCLRGSLALRRGDPATGIELLRAGLADMRETVYLLFDPCFRKELAAALGATGRIDDGLTEIEETLGFATETNYLWYVPEILRTKGELLMLQGSNEPASIENLFRQAMAHANGQKALYWELSAAISLAEFLRDYRRNDEAKAVLSSVYNRFTEGFSASTVRKARVLLSELP</sequence>
<dbReference type="InterPro" id="IPR016032">
    <property type="entry name" value="Sig_transdc_resp-reg_C-effctor"/>
</dbReference>
<feature type="DNA-binding region" description="OmpR/PhoB-type" evidence="2">
    <location>
        <begin position="8"/>
        <end position="103"/>
    </location>
</feature>
<accession>A0A7X0DQJ2</accession>
<dbReference type="GO" id="GO:0006355">
    <property type="term" value="P:regulation of DNA-templated transcription"/>
    <property type="evidence" value="ECO:0007669"/>
    <property type="project" value="InterPro"/>
</dbReference>
<protein>
    <submittedName>
        <fullName evidence="4">Non-specific serine/threonine protein kinase</fullName>
        <ecNumber evidence="4">2.7.11.1</ecNumber>
    </submittedName>
</protein>
<dbReference type="Gene3D" id="3.40.50.300">
    <property type="entry name" value="P-loop containing nucleotide triphosphate hydrolases"/>
    <property type="match status" value="1"/>
</dbReference>
<dbReference type="EC" id="2.7.11.1" evidence="4"/>
<dbReference type="SUPFAM" id="SSF48452">
    <property type="entry name" value="TPR-like"/>
    <property type="match status" value="1"/>
</dbReference>
<dbReference type="Pfam" id="PF13401">
    <property type="entry name" value="AAA_22"/>
    <property type="match status" value="1"/>
</dbReference>
<dbReference type="InterPro" id="IPR049945">
    <property type="entry name" value="AAA_22"/>
</dbReference>
<dbReference type="InterPro" id="IPR003593">
    <property type="entry name" value="AAA+_ATPase"/>
</dbReference>
<dbReference type="RefSeq" id="WP_184692061.1">
    <property type="nucleotide sequence ID" value="NZ_JACIIJ010000001.1"/>
</dbReference>
<dbReference type="Proteomes" id="UP000517187">
    <property type="component" value="Unassembled WGS sequence"/>
</dbReference>
<dbReference type="AlphaFoldDB" id="A0A7X0DQJ2"/>
<dbReference type="InterPro" id="IPR001867">
    <property type="entry name" value="OmpR/PhoB-type_DNA-bd"/>
</dbReference>
<evidence type="ECO:0000256" key="2">
    <source>
        <dbReference type="PROSITE-ProRule" id="PRU01091"/>
    </source>
</evidence>
<dbReference type="PANTHER" id="PTHR47691:SF3">
    <property type="entry name" value="HTH-TYPE TRANSCRIPTIONAL REGULATOR RV0890C-RELATED"/>
    <property type="match status" value="1"/>
</dbReference>
<dbReference type="GO" id="GO:0000160">
    <property type="term" value="P:phosphorelay signal transduction system"/>
    <property type="evidence" value="ECO:0007669"/>
    <property type="project" value="InterPro"/>
</dbReference>
<dbReference type="InterPro" id="IPR027417">
    <property type="entry name" value="P-loop_NTPase"/>
</dbReference>
<dbReference type="EMBL" id="JACIIJ010000001">
    <property type="protein sequence ID" value="MBB6219340.1"/>
    <property type="molecule type" value="Genomic_DNA"/>
</dbReference>
<name>A0A7X0DQJ2_RHILE</name>
<dbReference type="CDD" id="cd00383">
    <property type="entry name" value="trans_reg_C"/>
    <property type="match status" value="1"/>
</dbReference>
<keyword evidence="4" id="KW-0808">Transferase</keyword>
<evidence type="ECO:0000259" key="3">
    <source>
        <dbReference type="PROSITE" id="PS51755"/>
    </source>
</evidence>
<dbReference type="GO" id="GO:0016887">
    <property type="term" value="F:ATP hydrolysis activity"/>
    <property type="evidence" value="ECO:0007669"/>
    <property type="project" value="InterPro"/>
</dbReference>
<keyword evidence="4" id="KW-0723">Serine/threonine-protein kinase</keyword>
<dbReference type="SUPFAM" id="SSF52540">
    <property type="entry name" value="P-loop containing nucleoside triphosphate hydrolases"/>
    <property type="match status" value="1"/>
</dbReference>
<evidence type="ECO:0000313" key="4">
    <source>
        <dbReference type="EMBL" id="MBB6219340.1"/>
    </source>
</evidence>
<dbReference type="GO" id="GO:0003677">
    <property type="term" value="F:DNA binding"/>
    <property type="evidence" value="ECO:0007669"/>
    <property type="project" value="UniProtKB-UniRule"/>
</dbReference>
<dbReference type="Gene3D" id="1.10.10.10">
    <property type="entry name" value="Winged helix-like DNA-binding domain superfamily/Winged helix DNA-binding domain"/>
    <property type="match status" value="2"/>
</dbReference>
<dbReference type="InterPro" id="IPR036388">
    <property type="entry name" value="WH-like_DNA-bd_sf"/>
</dbReference>
<dbReference type="InterPro" id="IPR058852">
    <property type="entry name" value="HTH_77"/>
</dbReference>
<dbReference type="PRINTS" id="PR00364">
    <property type="entry name" value="DISEASERSIST"/>
</dbReference>
<evidence type="ECO:0000256" key="1">
    <source>
        <dbReference type="ARBA" id="ARBA00023125"/>
    </source>
</evidence>
<keyword evidence="4" id="KW-0418">Kinase</keyword>
<reference evidence="4 5" key="1">
    <citation type="submission" date="2020-08" db="EMBL/GenBank/DDBJ databases">
        <title>Genomic Encyclopedia of Type Strains, Phase IV (KMG-V): Genome sequencing to study the core and pangenomes of soil and plant-associated prokaryotes.</title>
        <authorList>
            <person name="Whitman W."/>
        </authorList>
    </citation>
    <scope>NUCLEOTIDE SEQUENCE [LARGE SCALE GENOMIC DNA]</scope>
    <source>
        <strain evidence="4 5">SEMIA 4011</strain>
    </source>
</reference>
<dbReference type="Pfam" id="PF00486">
    <property type="entry name" value="Trans_reg_C"/>
    <property type="match status" value="1"/>
</dbReference>
<keyword evidence="1 2" id="KW-0238">DNA-binding</keyword>